<comment type="caution">
    <text evidence="2">The sequence shown here is derived from an EMBL/GenBank/DDBJ whole genome shotgun (WGS) entry which is preliminary data.</text>
</comment>
<name>A0ABU6RUY5_9FABA</name>
<feature type="region of interest" description="Disordered" evidence="1">
    <location>
        <begin position="24"/>
        <end position="44"/>
    </location>
</feature>
<evidence type="ECO:0000256" key="1">
    <source>
        <dbReference type="SAM" id="MobiDB-lite"/>
    </source>
</evidence>
<sequence length="113" mass="12660">EIMKKHRKLESSYREPKLSHGNIKVTFGPCQRHGPNVTHSKGPRRCQAPMIKHQVTFGLPFLSKGNSPKLPLKCTRSHLAKLTHLAKRDTHGLKASLGKLSNLKNKSRLAHVS</sequence>
<reference evidence="2 3" key="1">
    <citation type="journal article" date="2023" name="Plants (Basel)">
        <title>Bridging the Gap: Combining Genomics and Transcriptomics Approaches to Understand Stylosanthes scabra, an Orphan Legume from the Brazilian Caatinga.</title>
        <authorList>
            <person name="Ferreira-Neto J.R.C."/>
            <person name="da Silva M.D."/>
            <person name="Binneck E."/>
            <person name="de Melo N.F."/>
            <person name="da Silva R.H."/>
            <person name="de Melo A.L.T.M."/>
            <person name="Pandolfi V."/>
            <person name="Bustamante F.O."/>
            <person name="Brasileiro-Vidal A.C."/>
            <person name="Benko-Iseppon A.M."/>
        </authorList>
    </citation>
    <scope>NUCLEOTIDE SEQUENCE [LARGE SCALE GENOMIC DNA]</scope>
    <source>
        <tissue evidence="2">Leaves</tissue>
    </source>
</reference>
<proteinExistence type="predicted"/>
<protein>
    <submittedName>
        <fullName evidence="2">Uncharacterized protein</fullName>
    </submittedName>
</protein>
<keyword evidence="3" id="KW-1185">Reference proteome</keyword>
<evidence type="ECO:0000313" key="2">
    <source>
        <dbReference type="EMBL" id="MED6127670.1"/>
    </source>
</evidence>
<evidence type="ECO:0000313" key="3">
    <source>
        <dbReference type="Proteomes" id="UP001341840"/>
    </source>
</evidence>
<dbReference type="Proteomes" id="UP001341840">
    <property type="component" value="Unassembled WGS sequence"/>
</dbReference>
<accession>A0ABU6RUY5</accession>
<feature type="non-terminal residue" evidence="2">
    <location>
        <position position="1"/>
    </location>
</feature>
<gene>
    <name evidence="2" type="ORF">PIB30_090247</name>
</gene>
<organism evidence="2 3">
    <name type="scientific">Stylosanthes scabra</name>
    <dbReference type="NCBI Taxonomy" id="79078"/>
    <lineage>
        <taxon>Eukaryota</taxon>
        <taxon>Viridiplantae</taxon>
        <taxon>Streptophyta</taxon>
        <taxon>Embryophyta</taxon>
        <taxon>Tracheophyta</taxon>
        <taxon>Spermatophyta</taxon>
        <taxon>Magnoliopsida</taxon>
        <taxon>eudicotyledons</taxon>
        <taxon>Gunneridae</taxon>
        <taxon>Pentapetalae</taxon>
        <taxon>rosids</taxon>
        <taxon>fabids</taxon>
        <taxon>Fabales</taxon>
        <taxon>Fabaceae</taxon>
        <taxon>Papilionoideae</taxon>
        <taxon>50 kb inversion clade</taxon>
        <taxon>dalbergioids sensu lato</taxon>
        <taxon>Dalbergieae</taxon>
        <taxon>Pterocarpus clade</taxon>
        <taxon>Stylosanthes</taxon>
    </lineage>
</organism>
<dbReference type="EMBL" id="JASCZI010031939">
    <property type="protein sequence ID" value="MED6127670.1"/>
    <property type="molecule type" value="Genomic_DNA"/>
</dbReference>